<keyword evidence="1" id="KW-0732">Signal</keyword>
<dbReference type="EMBL" id="FNPR01000001">
    <property type="protein sequence ID" value="SDY19279.1"/>
    <property type="molecule type" value="Genomic_DNA"/>
</dbReference>
<reference evidence="3 4" key="1">
    <citation type="submission" date="2016-10" db="EMBL/GenBank/DDBJ databases">
        <authorList>
            <person name="de Groot N.N."/>
        </authorList>
    </citation>
    <scope>NUCLEOTIDE SEQUENCE [LARGE SCALE GENOMIC DNA]</scope>
    <source>
        <strain evidence="3 4">DSM 24677</strain>
    </source>
</reference>
<dbReference type="OrthoDB" id="9795827at2"/>
<evidence type="ECO:0000313" key="3">
    <source>
        <dbReference type="EMBL" id="SDY19279.1"/>
    </source>
</evidence>
<dbReference type="GeneID" id="78123473"/>
<dbReference type="STRING" id="576131.SAMN05444486_101676"/>
<evidence type="ECO:0000256" key="1">
    <source>
        <dbReference type="SAM" id="SignalP"/>
    </source>
</evidence>
<evidence type="ECO:0000259" key="2">
    <source>
        <dbReference type="Pfam" id="PF04187"/>
    </source>
</evidence>
<dbReference type="Gene3D" id="3.40.50.11550">
    <property type="match status" value="2"/>
</dbReference>
<protein>
    <submittedName>
        <fullName evidence="3">Haem-binding uptake, Tiki superfamily, ChaN</fullName>
    </submittedName>
</protein>
<name>A0A1H3HX20_9RHOB</name>
<proteinExistence type="predicted"/>
<feature type="signal peptide" evidence="1">
    <location>
        <begin position="1"/>
        <end position="19"/>
    </location>
</feature>
<dbReference type="SUPFAM" id="SSF159501">
    <property type="entry name" value="EreA/ChaN-like"/>
    <property type="match status" value="1"/>
</dbReference>
<feature type="domain" description="Haem-binding uptake Tiki superfamily ChaN" evidence="2">
    <location>
        <begin position="25"/>
        <end position="218"/>
    </location>
</feature>
<dbReference type="Pfam" id="PF04187">
    <property type="entry name" value="Cofac_haem_bdg"/>
    <property type="match status" value="1"/>
</dbReference>
<gene>
    <name evidence="3" type="ORF">SAMN05444486_101676</name>
</gene>
<dbReference type="AlphaFoldDB" id="A0A1H3HX20"/>
<dbReference type="InterPro" id="IPR007314">
    <property type="entry name" value="Cofac_haem-bd_dom"/>
</dbReference>
<sequence>MKQIALFVFILCFGPVALADQTDFLPKANVYVIGEIHDNMDHHVRQAELTAAIMPKALVFEMLSAEDAQAIGPEKRRDVNALQALNWWERGSDVGTHYAPILLAAPEALVFGAHVSRERVHTAMLQGAASYFGVQSEIYGLSASLGDEEQAAREAYQLAAHCDALPAEILPIMVDVQRLRDAELARATAQALTKTDGPVVVITGNGHARKDWGMSVYLTKARADLLVYSIGQGETGLMPEGVFDEVRYSPAASRDDPCAAFSKD</sequence>
<organism evidence="3 4">
    <name type="scientific">Lentibacter algarum</name>
    <dbReference type="NCBI Taxonomy" id="576131"/>
    <lineage>
        <taxon>Bacteria</taxon>
        <taxon>Pseudomonadati</taxon>
        <taxon>Pseudomonadota</taxon>
        <taxon>Alphaproteobacteria</taxon>
        <taxon>Rhodobacterales</taxon>
        <taxon>Roseobacteraceae</taxon>
        <taxon>Lentibacter</taxon>
    </lineage>
</organism>
<keyword evidence="4" id="KW-1185">Reference proteome</keyword>
<dbReference type="RefSeq" id="WP_089887830.1">
    <property type="nucleotide sequence ID" value="NZ_CALJFH010000007.1"/>
</dbReference>
<accession>A0A1H3HX20</accession>
<feature type="chain" id="PRO_5011587009" evidence="1">
    <location>
        <begin position="20"/>
        <end position="264"/>
    </location>
</feature>
<dbReference type="Proteomes" id="UP000199026">
    <property type="component" value="Unassembled WGS sequence"/>
</dbReference>
<dbReference type="CDD" id="cd14727">
    <property type="entry name" value="ChanN-like"/>
    <property type="match status" value="1"/>
</dbReference>
<evidence type="ECO:0000313" key="4">
    <source>
        <dbReference type="Proteomes" id="UP000199026"/>
    </source>
</evidence>